<dbReference type="RefSeq" id="WP_267639083.1">
    <property type="nucleotide sequence ID" value="NZ_JAODIY010000048.1"/>
</dbReference>
<dbReference type="EMBL" id="JBHSZQ010000050">
    <property type="protein sequence ID" value="MFC7127501.1"/>
    <property type="molecule type" value="Genomic_DNA"/>
</dbReference>
<feature type="region of interest" description="Disordered" evidence="1">
    <location>
        <begin position="37"/>
        <end position="86"/>
    </location>
</feature>
<dbReference type="AlphaFoldDB" id="A0ABD5X8M9"/>
<name>A0ABD5X8M9_9EURY</name>
<organism evidence="2 3">
    <name type="scientific">Halovenus rubra</name>
    <dbReference type="NCBI Taxonomy" id="869890"/>
    <lineage>
        <taxon>Archaea</taxon>
        <taxon>Methanobacteriati</taxon>
        <taxon>Methanobacteriota</taxon>
        <taxon>Stenosarchaea group</taxon>
        <taxon>Halobacteria</taxon>
        <taxon>Halobacteriales</taxon>
        <taxon>Haloarculaceae</taxon>
        <taxon>Halovenus</taxon>
    </lineage>
</organism>
<reference evidence="2 3" key="1">
    <citation type="journal article" date="2014" name="Int. J. Syst. Evol. Microbiol.">
        <title>Complete genome sequence of Corynebacterium casei LMG S-19264T (=DSM 44701T), isolated from a smear-ripened cheese.</title>
        <authorList>
            <consortium name="US DOE Joint Genome Institute (JGI-PGF)"/>
            <person name="Walter F."/>
            <person name="Albersmeier A."/>
            <person name="Kalinowski J."/>
            <person name="Ruckert C."/>
        </authorList>
    </citation>
    <scope>NUCLEOTIDE SEQUENCE [LARGE SCALE GENOMIC DNA]</scope>
    <source>
        <strain evidence="2 3">CGMCC 4.7215</strain>
    </source>
</reference>
<dbReference type="Proteomes" id="UP001596414">
    <property type="component" value="Unassembled WGS sequence"/>
</dbReference>
<evidence type="ECO:0000313" key="2">
    <source>
        <dbReference type="EMBL" id="MFC7127501.1"/>
    </source>
</evidence>
<gene>
    <name evidence="2" type="ORF">ACFQJ7_16005</name>
</gene>
<sequence length="290" mass="31552">MPQDSDEQPRAQFENLSGVATRRTFLTTVGVAALSALAGCQGSKDTEETGNEDTDENELGGVASDENDTPEPLDPPEGTSEDGIEDTEKLVDATRTALTKNSYAIEQELVNTTDGEQTLHVTQRRTSNLDSNKRLLVFDAATETNRLYIENGTQFIRSTSDDETTTQSRSFQEDFRATHPPEMLGGGESLGGILRTGAFASPETVSKSGLLLLQFELDSVDESEISGTVTEETATIFVDTNSVVHKATRSLEIEEDAQTVTLDQSFVIHQLGDVSVERPDWADKAAKENR</sequence>
<proteinExistence type="predicted"/>
<evidence type="ECO:0000313" key="3">
    <source>
        <dbReference type="Proteomes" id="UP001596414"/>
    </source>
</evidence>
<protein>
    <submittedName>
        <fullName evidence="2">Uncharacterized protein</fullName>
    </submittedName>
</protein>
<comment type="caution">
    <text evidence="2">The sequence shown here is derived from an EMBL/GenBank/DDBJ whole genome shotgun (WGS) entry which is preliminary data.</text>
</comment>
<accession>A0ABD5X8M9</accession>
<evidence type="ECO:0000256" key="1">
    <source>
        <dbReference type="SAM" id="MobiDB-lite"/>
    </source>
</evidence>
<feature type="compositionally biased region" description="Acidic residues" evidence="1">
    <location>
        <begin position="48"/>
        <end position="58"/>
    </location>
</feature>